<name>A0A518CI41_9PLAN</name>
<gene>
    <name evidence="3" type="ORF">Pla110_06030</name>
</gene>
<dbReference type="OrthoDB" id="246065at2"/>
<dbReference type="EC" id="3.1.1.2" evidence="3"/>
<dbReference type="Proteomes" id="UP000317178">
    <property type="component" value="Chromosome"/>
</dbReference>
<dbReference type="PANTHER" id="PTHR30383:SF5">
    <property type="entry name" value="SGNH HYDROLASE-TYPE ESTERASE DOMAIN-CONTAINING PROTEIN"/>
    <property type="match status" value="1"/>
</dbReference>
<dbReference type="Pfam" id="PF13472">
    <property type="entry name" value="Lipase_GDSL_2"/>
    <property type="match status" value="1"/>
</dbReference>
<proteinExistence type="predicted"/>
<dbReference type="KEGG" id="plon:Pla110_06030"/>
<sequence length="428" mass="48008" precursor="true">MTHHNFCMAKSMLMKTTVLMLFSILLSSQSKYATANEPEMHSLFEAPNKSVRVICLGDSVTGVYYHTGGRRAYSALVEIGLQRAFPETEIEVINAGISGHTTADGLNRLERDVLSKNPDLVTIKFSLNDMTRIPMANFESNLMSMIKQIQATGSAVVLCTPNSVIDSTGRPTKKLETYVAKIREVAKRENLPLADCYAAYEEKREQDEWAWTMMMSDDIHPNMGGHKLIAETIVNRISGQTISLQDVDPLTPTLPFTLAKLRTGEPVKILAMPPYDTLVKRVIQKDFPEAKLEVTTWTVDGLSLPEIEKSADQVRSSKADWVIIALPREVLPGKDAQELRSLSWILNKSLSFGHLEWDCIVISPDLTGPATTDEEHMREGILHQFVRHQDLNLLSLTTLSDSDVKNVKQKDATAFLQAWWQQELQQKP</sequence>
<accession>A0A518CI41</accession>
<dbReference type="EMBL" id="CP036281">
    <property type="protein sequence ID" value="QDU78899.1"/>
    <property type="molecule type" value="Genomic_DNA"/>
</dbReference>
<organism evidence="3 4">
    <name type="scientific">Polystyrenella longa</name>
    <dbReference type="NCBI Taxonomy" id="2528007"/>
    <lineage>
        <taxon>Bacteria</taxon>
        <taxon>Pseudomonadati</taxon>
        <taxon>Planctomycetota</taxon>
        <taxon>Planctomycetia</taxon>
        <taxon>Planctomycetales</taxon>
        <taxon>Planctomycetaceae</taxon>
        <taxon>Polystyrenella</taxon>
    </lineage>
</organism>
<dbReference type="InterPro" id="IPR036514">
    <property type="entry name" value="SGNH_hydro_sf"/>
</dbReference>
<dbReference type="GO" id="GO:0004622">
    <property type="term" value="F:phosphatidylcholine lysophospholipase activity"/>
    <property type="evidence" value="ECO:0007669"/>
    <property type="project" value="TreeGrafter"/>
</dbReference>
<feature type="signal peptide" evidence="1">
    <location>
        <begin position="1"/>
        <end position="35"/>
    </location>
</feature>
<evidence type="ECO:0000256" key="1">
    <source>
        <dbReference type="SAM" id="SignalP"/>
    </source>
</evidence>
<evidence type="ECO:0000259" key="2">
    <source>
        <dbReference type="Pfam" id="PF13472"/>
    </source>
</evidence>
<keyword evidence="4" id="KW-1185">Reference proteome</keyword>
<dbReference type="AlphaFoldDB" id="A0A518CI41"/>
<dbReference type="Gene3D" id="3.40.50.1110">
    <property type="entry name" value="SGNH hydrolase"/>
    <property type="match status" value="1"/>
</dbReference>
<protein>
    <submittedName>
        <fullName evidence="3">Arylesterase</fullName>
        <ecNumber evidence="3">3.1.1.2</ecNumber>
    </submittedName>
</protein>
<dbReference type="PANTHER" id="PTHR30383">
    <property type="entry name" value="THIOESTERASE 1/PROTEASE 1/LYSOPHOSPHOLIPASE L1"/>
    <property type="match status" value="1"/>
</dbReference>
<evidence type="ECO:0000313" key="4">
    <source>
        <dbReference type="Proteomes" id="UP000317178"/>
    </source>
</evidence>
<dbReference type="InterPro" id="IPR013830">
    <property type="entry name" value="SGNH_hydro"/>
</dbReference>
<dbReference type="InterPro" id="IPR051532">
    <property type="entry name" value="Ester_Hydrolysis_Enzymes"/>
</dbReference>
<dbReference type="GO" id="GO:0004064">
    <property type="term" value="F:arylesterase activity"/>
    <property type="evidence" value="ECO:0007669"/>
    <property type="project" value="UniProtKB-EC"/>
</dbReference>
<dbReference type="SUPFAM" id="SSF52266">
    <property type="entry name" value="SGNH hydrolase"/>
    <property type="match status" value="1"/>
</dbReference>
<evidence type="ECO:0000313" key="3">
    <source>
        <dbReference type="EMBL" id="QDU78899.1"/>
    </source>
</evidence>
<keyword evidence="3" id="KW-0378">Hydrolase</keyword>
<feature type="chain" id="PRO_5021775671" evidence="1">
    <location>
        <begin position="36"/>
        <end position="428"/>
    </location>
</feature>
<reference evidence="3 4" key="1">
    <citation type="submission" date="2019-02" db="EMBL/GenBank/DDBJ databases">
        <title>Deep-cultivation of Planctomycetes and their phenomic and genomic characterization uncovers novel biology.</title>
        <authorList>
            <person name="Wiegand S."/>
            <person name="Jogler M."/>
            <person name="Boedeker C."/>
            <person name="Pinto D."/>
            <person name="Vollmers J."/>
            <person name="Rivas-Marin E."/>
            <person name="Kohn T."/>
            <person name="Peeters S.H."/>
            <person name="Heuer A."/>
            <person name="Rast P."/>
            <person name="Oberbeckmann S."/>
            <person name="Bunk B."/>
            <person name="Jeske O."/>
            <person name="Meyerdierks A."/>
            <person name="Storesund J.E."/>
            <person name="Kallscheuer N."/>
            <person name="Luecker S."/>
            <person name="Lage O.M."/>
            <person name="Pohl T."/>
            <person name="Merkel B.J."/>
            <person name="Hornburger P."/>
            <person name="Mueller R.-W."/>
            <person name="Bruemmer F."/>
            <person name="Labrenz M."/>
            <person name="Spormann A.M."/>
            <person name="Op den Camp H."/>
            <person name="Overmann J."/>
            <person name="Amann R."/>
            <person name="Jetten M.S.M."/>
            <person name="Mascher T."/>
            <person name="Medema M.H."/>
            <person name="Devos D.P."/>
            <person name="Kaster A.-K."/>
            <person name="Ovreas L."/>
            <person name="Rohde M."/>
            <person name="Galperin M.Y."/>
            <person name="Jogler C."/>
        </authorList>
    </citation>
    <scope>NUCLEOTIDE SEQUENCE [LARGE SCALE GENOMIC DNA]</scope>
    <source>
        <strain evidence="3 4">Pla110</strain>
    </source>
</reference>
<feature type="domain" description="SGNH hydrolase-type esterase" evidence="2">
    <location>
        <begin position="55"/>
        <end position="228"/>
    </location>
</feature>
<keyword evidence="1" id="KW-0732">Signal</keyword>